<protein>
    <submittedName>
        <fullName evidence="1">Uncharacterized protein</fullName>
    </submittedName>
</protein>
<organism evidence="1 2">
    <name type="scientific">Halomonas huangheensis</name>
    <dbReference type="NCBI Taxonomy" id="1178482"/>
    <lineage>
        <taxon>Bacteria</taxon>
        <taxon>Pseudomonadati</taxon>
        <taxon>Pseudomonadota</taxon>
        <taxon>Gammaproteobacteria</taxon>
        <taxon>Oceanospirillales</taxon>
        <taxon>Halomonadaceae</taxon>
        <taxon>Halomonas</taxon>
    </lineage>
</organism>
<accession>W1N590</accession>
<dbReference type="AlphaFoldDB" id="W1N590"/>
<evidence type="ECO:0000313" key="1">
    <source>
        <dbReference type="EMBL" id="ERL50306.1"/>
    </source>
</evidence>
<proteinExistence type="predicted"/>
<keyword evidence="2" id="KW-1185">Reference proteome</keyword>
<dbReference type="Proteomes" id="UP000019113">
    <property type="component" value="Unassembled WGS sequence"/>
</dbReference>
<dbReference type="EMBL" id="AVBC01000039">
    <property type="protein sequence ID" value="ERL50306.1"/>
    <property type="molecule type" value="Genomic_DNA"/>
</dbReference>
<comment type="caution">
    <text evidence="1">The sequence shown here is derived from an EMBL/GenBank/DDBJ whole genome shotgun (WGS) entry which is preliminary data.</text>
</comment>
<gene>
    <name evidence="1" type="ORF">BJB45_04015</name>
</gene>
<reference evidence="1 2" key="1">
    <citation type="submission" date="2013-08" db="EMBL/GenBank/DDBJ databases">
        <title>draft genome of Halomonas huanghegensis, strain BJGMM-B45T.</title>
        <authorList>
            <person name="Miao C."/>
            <person name="Wan Y."/>
            <person name="Jin W."/>
        </authorList>
    </citation>
    <scope>NUCLEOTIDE SEQUENCE [LARGE SCALE GENOMIC DNA]</scope>
    <source>
        <strain evidence="1 2">BJGMM-B45</strain>
    </source>
</reference>
<sequence length="29" mass="3306">MTSAPTTLPRILARKDEKELANFTRVFAQ</sequence>
<name>W1N590_9GAMM</name>
<evidence type="ECO:0000313" key="2">
    <source>
        <dbReference type="Proteomes" id="UP000019113"/>
    </source>
</evidence>